<feature type="signal peptide" evidence="2">
    <location>
        <begin position="1"/>
        <end position="26"/>
    </location>
</feature>
<dbReference type="AlphaFoldDB" id="A0A1H8KRL4"/>
<feature type="compositionally biased region" description="Basic and acidic residues" evidence="1">
    <location>
        <begin position="47"/>
        <end position="69"/>
    </location>
</feature>
<keyword evidence="2" id="KW-0732">Signal</keyword>
<sequence length="100" mass="11244">MYISINGLLAALMFGSIYMSGSSAFAQSNQPLDLNVEKPIDTSESGRIPEEVDRRPETTNFPDRDKKQQDNYVTPSPYSTRPIIENPDNSIGPNSKYRYP</sequence>
<evidence type="ECO:0000256" key="1">
    <source>
        <dbReference type="SAM" id="MobiDB-lite"/>
    </source>
</evidence>
<evidence type="ECO:0000313" key="3">
    <source>
        <dbReference type="EMBL" id="SEN95038.1"/>
    </source>
</evidence>
<gene>
    <name evidence="3" type="ORF">SAMN05216333_102203</name>
</gene>
<reference evidence="4" key="1">
    <citation type="submission" date="2016-10" db="EMBL/GenBank/DDBJ databases">
        <authorList>
            <person name="Varghese N."/>
            <person name="Submissions S."/>
        </authorList>
    </citation>
    <scope>NUCLEOTIDE SEQUENCE [LARGE SCALE GENOMIC DNA]</scope>
    <source>
        <strain evidence="4">Nm76</strain>
    </source>
</reference>
<proteinExistence type="predicted"/>
<organism evidence="3 4">
    <name type="scientific">Nitrosomonas oligotropha</name>
    <dbReference type="NCBI Taxonomy" id="42354"/>
    <lineage>
        <taxon>Bacteria</taxon>
        <taxon>Pseudomonadati</taxon>
        <taxon>Pseudomonadota</taxon>
        <taxon>Betaproteobacteria</taxon>
        <taxon>Nitrosomonadales</taxon>
        <taxon>Nitrosomonadaceae</taxon>
        <taxon>Nitrosomonas</taxon>
    </lineage>
</organism>
<feature type="region of interest" description="Disordered" evidence="1">
    <location>
        <begin position="28"/>
        <end position="100"/>
    </location>
</feature>
<protein>
    <submittedName>
        <fullName evidence="3">Uncharacterized protein</fullName>
    </submittedName>
</protein>
<name>A0A1H8KRL4_9PROT</name>
<accession>A0A1H8KRL4</accession>
<feature type="chain" id="PRO_5011657400" evidence="2">
    <location>
        <begin position="27"/>
        <end position="100"/>
    </location>
</feature>
<evidence type="ECO:0000256" key="2">
    <source>
        <dbReference type="SAM" id="SignalP"/>
    </source>
</evidence>
<feature type="compositionally biased region" description="Polar residues" evidence="1">
    <location>
        <begin position="70"/>
        <end position="79"/>
    </location>
</feature>
<dbReference type="Proteomes" id="UP000198814">
    <property type="component" value="Unassembled WGS sequence"/>
</dbReference>
<dbReference type="EMBL" id="FODO01000002">
    <property type="protein sequence ID" value="SEN95038.1"/>
    <property type="molecule type" value="Genomic_DNA"/>
</dbReference>
<keyword evidence="4" id="KW-1185">Reference proteome</keyword>
<evidence type="ECO:0000313" key="4">
    <source>
        <dbReference type="Proteomes" id="UP000198814"/>
    </source>
</evidence>